<name>F0XK14_GROCL</name>
<protein>
    <submittedName>
        <fullName evidence="2">Uncharacterized protein</fullName>
    </submittedName>
</protein>
<accession>F0XK14</accession>
<evidence type="ECO:0000256" key="1">
    <source>
        <dbReference type="SAM" id="MobiDB-lite"/>
    </source>
</evidence>
<dbReference type="OrthoDB" id="5226162at2759"/>
<dbReference type="EMBL" id="GL629787">
    <property type="protein sequence ID" value="EFX01880.1"/>
    <property type="molecule type" value="Genomic_DNA"/>
</dbReference>
<proteinExistence type="predicted"/>
<dbReference type="RefSeq" id="XP_014171362.1">
    <property type="nucleotide sequence ID" value="XM_014315887.1"/>
</dbReference>
<dbReference type="InParanoid" id="F0XK14"/>
<gene>
    <name evidence="2" type="ORF">CMQ_4951</name>
</gene>
<dbReference type="GeneID" id="25978219"/>
<dbReference type="Proteomes" id="UP000007796">
    <property type="component" value="Unassembled WGS sequence"/>
</dbReference>
<evidence type="ECO:0000313" key="3">
    <source>
        <dbReference type="Proteomes" id="UP000007796"/>
    </source>
</evidence>
<dbReference type="HOGENOM" id="CLU_1046033_0_0_1"/>
<sequence length="266" mass="29425">MFTSKDKFLRRARGLRRSHIPSVNDDIPPVPPLPTDLPVSYPVTISMPMPMPPTAQPNSIHHGNHSQDFNRHVSTCSHFSQASSSWSSASSTASSSSLSSSLSRISDHHAWNPLRMHPPAVPASFFNDEGLSQPSDSSVRGFDFGFMAKPRPAGHAIRLVLDDDDDDDDDLYDYSRFSSHDDDDNMQFATMLSPPPHHRRLGASHSEADLHQPSRPATPITEAATISAPTSPVHLRIPFAETSDVDRFLKRGDWKRRGIVFGIQEA</sequence>
<organism evidence="3">
    <name type="scientific">Grosmannia clavigera (strain kw1407 / UAMH 11150)</name>
    <name type="common">Blue stain fungus</name>
    <name type="synonym">Graphiocladiella clavigera</name>
    <dbReference type="NCBI Taxonomy" id="655863"/>
    <lineage>
        <taxon>Eukaryota</taxon>
        <taxon>Fungi</taxon>
        <taxon>Dikarya</taxon>
        <taxon>Ascomycota</taxon>
        <taxon>Pezizomycotina</taxon>
        <taxon>Sordariomycetes</taxon>
        <taxon>Sordariomycetidae</taxon>
        <taxon>Ophiostomatales</taxon>
        <taxon>Ophiostomataceae</taxon>
        <taxon>Leptographium</taxon>
    </lineage>
</organism>
<evidence type="ECO:0000313" key="2">
    <source>
        <dbReference type="EMBL" id="EFX01880.1"/>
    </source>
</evidence>
<dbReference type="AlphaFoldDB" id="F0XK14"/>
<dbReference type="eggNOG" id="ENOG502RPYA">
    <property type="taxonomic scope" value="Eukaryota"/>
</dbReference>
<keyword evidence="3" id="KW-1185">Reference proteome</keyword>
<reference evidence="2 3" key="1">
    <citation type="journal article" date="2011" name="Proc. Natl. Acad. Sci. U.S.A.">
        <title>Genome and transcriptome analyses of the mountain pine beetle-fungal symbiont Grosmannia clavigera, a lodgepole pine pathogen.</title>
        <authorList>
            <person name="DiGuistini S."/>
            <person name="Wang Y."/>
            <person name="Liao N.Y."/>
            <person name="Taylor G."/>
            <person name="Tanguay P."/>
            <person name="Feau N."/>
            <person name="Henrissat B."/>
            <person name="Chan S.K."/>
            <person name="Hesse-Orce U."/>
            <person name="Alamouti S.M."/>
            <person name="Tsui C.K.M."/>
            <person name="Docking R.T."/>
            <person name="Levasseur A."/>
            <person name="Haridas S."/>
            <person name="Robertson G."/>
            <person name="Birol I."/>
            <person name="Holt R.A."/>
            <person name="Marra M.A."/>
            <person name="Hamelin R.C."/>
            <person name="Hirst M."/>
            <person name="Jones S.J.M."/>
            <person name="Bohlmann J."/>
            <person name="Breuil C."/>
        </authorList>
    </citation>
    <scope>NUCLEOTIDE SEQUENCE [LARGE SCALE GENOMIC DNA]</scope>
    <source>
        <strain evidence="3">kw1407 / UAMH 11150</strain>
    </source>
</reference>
<feature type="region of interest" description="Disordered" evidence="1">
    <location>
        <begin position="184"/>
        <end position="216"/>
    </location>
</feature>